<dbReference type="PANTHER" id="PTHR43649:SF12">
    <property type="entry name" value="DIACETYLCHITOBIOSE BINDING PROTEIN DASA"/>
    <property type="match status" value="1"/>
</dbReference>
<protein>
    <submittedName>
        <fullName evidence="2">Sugar ABC transporter substrate-binding protein</fullName>
    </submittedName>
</protein>
<gene>
    <name evidence="2" type="ORF">RB614_33270</name>
</gene>
<name>A0ABU0ZQV3_9ACTN</name>
<dbReference type="Gene3D" id="3.40.190.10">
    <property type="entry name" value="Periplasmic binding protein-like II"/>
    <property type="match status" value="1"/>
</dbReference>
<dbReference type="Proteomes" id="UP001230908">
    <property type="component" value="Unassembled WGS sequence"/>
</dbReference>
<dbReference type="CDD" id="cd13585">
    <property type="entry name" value="PBP2_TMBP_like"/>
    <property type="match status" value="1"/>
</dbReference>
<proteinExistence type="predicted"/>
<reference evidence="2 3" key="1">
    <citation type="submission" date="2023-08" db="EMBL/GenBank/DDBJ databases">
        <title>Phytohabitans sansha sp. nov., isolated from marine sediment.</title>
        <authorList>
            <person name="Zhao Y."/>
            <person name="Yi K."/>
        </authorList>
    </citation>
    <scope>NUCLEOTIDE SEQUENCE [LARGE SCALE GENOMIC DNA]</scope>
    <source>
        <strain evidence="2 3">ZYX-F-186</strain>
    </source>
</reference>
<keyword evidence="1" id="KW-0732">Signal</keyword>
<feature type="signal peptide" evidence="1">
    <location>
        <begin position="1"/>
        <end position="24"/>
    </location>
</feature>
<dbReference type="SUPFAM" id="SSF53850">
    <property type="entry name" value="Periplasmic binding protein-like II"/>
    <property type="match status" value="1"/>
</dbReference>
<keyword evidence="3" id="KW-1185">Reference proteome</keyword>
<dbReference type="PANTHER" id="PTHR43649">
    <property type="entry name" value="ARABINOSE-BINDING PROTEIN-RELATED"/>
    <property type="match status" value="1"/>
</dbReference>
<comment type="caution">
    <text evidence="2">The sequence shown here is derived from an EMBL/GenBank/DDBJ whole genome shotgun (WGS) entry which is preliminary data.</text>
</comment>
<feature type="chain" id="PRO_5045409902" evidence="1">
    <location>
        <begin position="25"/>
        <end position="443"/>
    </location>
</feature>
<evidence type="ECO:0000313" key="2">
    <source>
        <dbReference type="EMBL" id="MDQ7909405.1"/>
    </source>
</evidence>
<organism evidence="2 3">
    <name type="scientific">Phytohabitans maris</name>
    <dbReference type="NCBI Taxonomy" id="3071409"/>
    <lineage>
        <taxon>Bacteria</taxon>
        <taxon>Bacillati</taxon>
        <taxon>Actinomycetota</taxon>
        <taxon>Actinomycetes</taxon>
        <taxon>Micromonosporales</taxon>
        <taxon>Micromonosporaceae</taxon>
    </lineage>
</organism>
<dbReference type="InterPro" id="IPR006059">
    <property type="entry name" value="SBP"/>
</dbReference>
<dbReference type="InterPro" id="IPR050490">
    <property type="entry name" value="Bact_solute-bd_prot1"/>
</dbReference>
<dbReference type="Pfam" id="PF01547">
    <property type="entry name" value="SBP_bac_1"/>
    <property type="match status" value="1"/>
</dbReference>
<accession>A0ABU0ZQV3</accession>
<dbReference type="EMBL" id="JAVHUY010000041">
    <property type="protein sequence ID" value="MDQ7909405.1"/>
    <property type="molecule type" value="Genomic_DNA"/>
</dbReference>
<sequence length="443" mass="47667">MRLRKVRRAAVAALALAVVLPVAACGGSSGPSGGGDGDKTLTLWHMEQPPNRVAAFQKVIDAYNATNPEYKVQAQVQDWNQIYTKISSAVQSKTQPDILFTIPDFTTYVRPLGAVRPVTSLVEELDKEHTFGDAAKAAYRDDDQYWAVPLYGMVQMLWYRKDLFAKAGITEAPKTWSQLLDDAKKLTSGNQKGIAVPAGKNLATDQVIYSLMLTGGAGNFFTDSGQVAFDKPQTVAALSLYADLLKQSPSDAGNYSWGEPQAAFNSGAAAMAIEKGQYLAPFEKESGRPASDLGCAPIPQADTGGQPGSIYYSNAAMVLSPDDARAKGAEDFLRFVLKPENYGQFLNAEPGLFLPLTEDGATAPSWTDNEVIKKYQGCVDAMLEQSKTGGLFGFVDGQYVDSIGKVSGQNILAQVVQRVYSNGESPAAAVKWGQQQMQEAVSR</sequence>
<evidence type="ECO:0000313" key="3">
    <source>
        <dbReference type="Proteomes" id="UP001230908"/>
    </source>
</evidence>
<evidence type="ECO:0000256" key="1">
    <source>
        <dbReference type="SAM" id="SignalP"/>
    </source>
</evidence>